<dbReference type="EMBL" id="JBHRWW010000008">
    <property type="protein sequence ID" value="MFC3689165.1"/>
    <property type="molecule type" value="Genomic_DNA"/>
</dbReference>
<dbReference type="RefSeq" id="WP_340293991.1">
    <property type="nucleotide sequence ID" value="NZ_JBBEOI010000131.1"/>
</dbReference>
<dbReference type="PRINTS" id="PR00598">
    <property type="entry name" value="HTHMARR"/>
</dbReference>
<gene>
    <name evidence="2" type="ORF">ACFOLH_12500</name>
</gene>
<reference evidence="3" key="1">
    <citation type="journal article" date="2019" name="Int. J. Syst. Evol. Microbiol.">
        <title>The Global Catalogue of Microorganisms (GCM) 10K type strain sequencing project: providing services to taxonomists for standard genome sequencing and annotation.</title>
        <authorList>
            <consortium name="The Broad Institute Genomics Platform"/>
            <consortium name="The Broad Institute Genome Sequencing Center for Infectious Disease"/>
            <person name="Wu L."/>
            <person name="Ma J."/>
        </authorList>
    </citation>
    <scope>NUCLEOTIDE SEQUENCE [LARGE SCALE GENOMIC DNA]</scope>
    <source>
        <strain evidence="3">NCAIM B.02333</strain>
    </source>
</reference>
<dbReference type="PROSITE" id="PS50995">
    <property type="entry name" value="HTH_MARR_2"/>
    <property type="match status" value="1"/>
</dbReference>
<dbReference type="InterPro" id="IPR036388">
    <property type="entry name" value="WH-like_DNA-bd_sf"/>
</dbReference>
<dbReference type="InterPro" id="IPR039422">
    <property type="entry name" value="MarR/SlyA-like"/>
</dbReference>
<accession>A0ABV7WH18</accession>
<dbReference type="PANTHER" id="PTHR33164">
    <property type="entry name" value="TRANSCRIPTIONAL REGULATOR, MARR FAMILY"/>
    <property type="match status" value="1"/>
</dbReference>
<sequence length="152" mass="17120">MTRGEWLDQEQQAAWRAWLEGSQLLDEALGRDLLAVGLTFSEYDILVQLSEQESRSLRMSELAQLVLHSRSRLTHTVSRMEARGLVRREPCLEDKRGVRCSMTEAGAAALVEAAPHHVGSVRERLVDPLEREEFLALGAAMAKVRDRIRGRG</sequence>
<dbReference type="SUPFAM" id="SSF46785">
    <property type="entry name" value="Winged helix' DNA-binding domain"/>
    <property type="match status" value="1"/>
</dbReference>
<evidence type="ECO:0000259" key="1">
    <source>
        <dbReference type="PROSITE" id="PS50995"/>
    </source>
</evidence>
<dbReference type="SMART" id="SM00347">
    <property type="entry name" value="HTH_MARR"/>
    <property type="match status" value="1"/>
</dbReference>
<protein>
    <submittedName>
        <fullName evidence="2">MarR family winged helix-turn-helix transcriptional regulator</fullName>
    </submittedName>
</protein>
<proteinExistence type="predicted"/>
<organism evidence="2 3">
    <name type="scientific">Aquipuribacter hungaricus</name>
    <dbReference type="NCBI Taxonomy" id="545624"/>
    <lineage>
        <taxon>Bacteria</taxon>
        <taxon>Bacillati</taxon>
        <taxon>Actinomycetota</taxon>
        <taxon>Actinomycetes</taxon>
        <taxon>Micrococcales</taxon>
        <taxon>Intrasporangiaceae</taxon>
        <taxon>Aquipuribacter</taxon>
    </lineage>
</organism>
<dbReference type="InterPro" id="IPR000835">
    <property type="entry name" value="HTH_MarR-typ"/>
</dbReference>
<feature type="domain" description="HTH marR-type" evidence="1">
    <location>
        <begin position="1"/>
        <end position="146"/>
    </location>
</feature>
<dbReference type="PANTHER" id="PTHR33164:SF99">
    <property type="entry name" value="MARR FAMILY REGULATORY PROTEIN"/>
    <property type="match status" value="1"/>
</dbReference>
<dbReference type="Gene3D" id="1.10.10.10">
    <property type="entry name" value="Winged helix-like DNA-binding domain superfamily/Winged helix DNA-binding domain"/>
    <property type="match status" value="1"/>
</dbReference>
<dbReference type="Proteomes" id="UP001595685">
    <property type="component" value="Unassembled WGS sequence"/>
</dbReference>
<evidence type="ECO:0000313" key="2">
    <source>
        <dbReference type="EMBL" id="MFC3689165.1"/>
    </source>
</evidence>
<comment type="caution">
    <text evidence="2">The sequence shown here is derived from an EMBL/GenBank/DDBJ whole genome shotgun (WGS) entry which is preliminary data.</text>
</comment>
<name>A0ABV7WH18_9MICO</name>
<keyword evidence="3" id="KW-1185">Reference proteome</keyword>
<evidence type="ECO:0000313" key="3">
    <source>
        <dbReference type="Proteomes" id="UP001595685"/>
    </source>
</evidence>
<dbReference type="Pfam" id="PF12802">
    <property type="entry name" value="MarR_2"/>
    <property type="match status" value="1"/>
</dbReference>
<dbReference type="InterPro" id="IPR036390">
    <property type="entry name" value="WH_DNA-bd_sf"/>
</dbReference>